<dbReference type="eggNOG" id="COG0517">
    <property type="taxonomic scope" value="Bacteria"/>
</dbReference>
<organism evidence="1 2">
    <name type="scientific">Desulfosporosinus meridiei (strain ATCC BAA-275 / DSM 13257 / KCTC 12902 / NCIMB 13706 / S10)</name>
    <dbReference type="NCBI Taxonomy" id="768704"/>
    <lineage>
        <taxon>Bacteria</taxon>
        <taxon>Bacillati</taxon>
        <taxon>Bacillota</taxon>
        <taxon>Clostridia</taxon>
        <taxon>Eubacteriales</taxon>
        <taxon>Desulfitobacteriaceae</taxon>
        <taxon>Desulfosporosinus</taxon>
    </lineage>
</organism>
<dbReference type="HOGENOM" id="CLU_040681_8_1_9"/>
<evidence type="ECO:0000313" key="2">
    <source>
        <dbReference type="Proteomes" id="UP000005262"/>
    </source>
</evidence>
<dbReference type="STRING" id="768704.Desmer_3800"/>
<sequence>MKTTLSQIMIPLDHYPMVSEEESLENTLNILSEEFKLRDHRWHNYEAILTTNSHGEVTGMLTLRSALIITRKINFPNLFHRLLDLSKSQTTNLSTLKVKQFINPSKNRLIDISAEVDEAISFVLKHNLNSLLVSNNQMIVGVIRTIDLFWYIEDVL</sequence>
<dbReference type="KEGG" id="dmi:Desmer_3800"/>
<dbReference type="OrthoDB" id="1808351at2"/>
<keyword evidence="2" id="KW-1185">Reference proteome</keyword>
<dbReference type="AlphaFoldDB" id="J7J3T4"/>
<reference evidence="2" key="2">
    <citation type="submission" date="2012-08" db="EMBL/GenBank/DDBJ databases">
        <title>Finished genome of Desulfosporosinus meridiei DSM 13257.</title>
        <authorList>
            <person name="Huntemann M."/>
            <person name="Wei C.-L."/>
            <person name="Han J."/>
            <person name="Detter J.C."/>
            <person name="Han C."/>
            <person name="Davenport K."/>
            <person name="Daligault H."/>
            <person name="Erkkila T."/>
            <person name="Gu W."/>
            <person name="Munk A.C.C."/>
            <person name="Teshima H."/>
            <person name="Xu Y."/>
            <person name="Chain P."/>
            <person name="Tapia R."/>
            <person name="Chen A."/>
            <person name="Krypides N."/>
            <person name="Mavromatis K."/>
            <person name="Markowitz V."/>
            <person name="Szeto E."/>
            <person name="Ivanova N."/>
            <person name="Mikhailova N."/>
            <person name="Ovchinnikova G."/>
            <person name="Pagani I."/>
            <person name="Pati A."/>
            <person name="Goodwin L."/>
            <person name="Peters L."/>
            <person name="Pitluck S."/>
            <person name="Woyke T."/>
            <person name="Pester M."/>
            <person name="Spring S."/>
            <person name="Ollivier B."/>
            <person name="Rattei T."/>
            <person name="Klenk H.-P."/>
            <person name="Wagner M."/>
            <person name="Loy A."/>
        </authorList>
    </citation>
    <scope>NUCLEOTIDE SEQUENCE [LARGE SCALE GENOMIC DNA]</scope>
    <source>
        <strain evidence="2">ATCC BAA-275 / DSM 13257 / NCIMB 13706 / S10</strain>
    </source>
</reference>
<protein>
    <submittedName>
        <fullName evidence="1">CBS domain-containing protein</fullName>
    </submittedName>
</protein>
<dbReference type="Proteomes" id="UP000005262">
    <property type="component" value="Chromosome"/>
</dbReference>
<dbReference type="RefSeq" id="WP_014904545.1">
    <property type="nucleotide sequence ID" value="NC_018515.1"/>
</dbReference>
<proteinExistence type="predicted"/>
<dbReference type="InterPro" id="IPR046342">
    <property type="entry name" value="CBS_dom_sf"/>
</dbReference>
<reference evidence="1 2" key="1">
    <citation type="journal article" date="2012" name="J. Bacteriol.">
        <title>Complete genome sequences of Desulfosporosinus orientis DSM765T, Desulfosporosinus youngiae DSM17734T, Desulfosporosinus meridiei DSM13257T, and Desulfosporosinus acidiphilus DSM22704T.</title>
        <authorList>
            <person name="Pester M."/>
            <person name="Brambilla E."/>
            <person name="Alazard D."/>
            <person name="Rattei T."/>
            <person name="Weinmaier T."/>
            <person name="Han J."/>
            <person name="Lucas S."/>
            <person name="Lapidus A."/>
            <person name="Cheng J.F."/>
            <person name="Goodwin L."/>
            <person name="Pitluck S."/>
            <person name="Peters L."/>
            <person name="Ovchinnikova G."/>
            <person name="Teshima H."/>
            <person name="Detter J.C."/>
            <person name="Han C.S."/>
            <person name="Tapia R."/>
            <person name="Land M.L."/>
            <person name="Hauser L."/>
            <person name="Kyrpides N.C."/>
            <person name="Ivanova N.N."/>
            <person name="Pagani I."/>
            <person name="Huntmann M."/>
            <person name="Wei C.L."/>
            <person name="Davenport K.W."/>
            <person name="Daligault H."/>
            <person name="Chain P.S."/>
            <person name="Chen A."/>
            <person name="Mavromatis K."/>
            <person name="Markowitz V."/>
            <person name="Szeto E."/>
            <person name="Mikhailova N."/>
            <person name="Pati A."/>
            <person name="Wagner M."/>
            <person name="Woyke T."/>
            <person name="Ollivier B."/>
            <person name="Klenk H.P."/>
            <person name="Spring S."/>
            <person name="Loy A."/>
        </authorList>
    </citation>
    <scope>NUCLEOTIDE SEQUENCE [LARGE SCALE GENOMIC DNA]</scope>
    <source>
        <strain evidence="2">ATCC BAA-275 / DSM 13257 / NCIMB 13706 / S10</strain>
    </source>
</reference>
<evidence type="ECO:0000313" key="1">
    <source>
        <dbReference type="EMBL" id="AFQ45636.1"/>
    </source>
</evidence>
<dbReference type="EMBL" id="CP003629">
    <property type="protein sequence ID" value="AFQ45636.1"/>
    <property type="molecule type" value="Genomic_DNA"/>
</dbReference>
<dbReference type="SUPFAM" id="SSF54631">
    <property type="entry name" value="CBS-domain pair"/>
    <property type="match status" value="1"/>
</dbReference>
<accession>J7J3T4</accession>
<dbReference type="Gene3D" id="3.10.580.10">
    <property type="entry name" value="CBS-domain"/>
    <property type="match status" value="1"/>
</dbReference>
<name>J7J3T4_DESMD</name>
<gene>
    <name evidence="1" type="ordered locus">Desmer_3800</name>
</gene>